<evidence type="ECO:0000313" key="1">
    <source>
        <dbReference type="EMBL" id="MPM16508.1"/>
    </source>
</evidence>
<dbReference type="PROSITE" id="PS51257">
    <property type="entry name" value="PROKAR_LIPOPROTEIN"/>
    <property type="match status" value="1"/>
</dbReference>
<name>A0A644XL78_9ZZZZ</name>
<sequence>MKKAFFLVLLVPILTIGLISCDASIRSNIAGFMGGFQSNVYVEAGLVEPNKADVQAAVATIAAIGTGTGAAVVSGGDGTTSTLGISVSVPVGVTTMLAPQSPADQTKLKTDLAATLNSPTQTKTLLVELAKPITDVAQQAAAQGTVEVFNATLDALQSSLPPGNDELKTAIAKLELPVVSDPATLTQGDVLVLQMMTNLISNTVSKLETVGGGTLAGVDDTAITNNKTQLLGIVDDALFTAQIAEQISGAASIDFSGQLDLASLLDNLNKSSRSSSSRTDGTIDLGDAAEFLSTINGIVPDILKLMGVTKSGETFVYTEAKYKSFILNQKAYRSAMEHGMTFKRKGGIDKADLLNANLDTSTLIKYALAVFVTEHDAYVKDKNPSGLAGNDFIEDFLNDNPDLGNGALTEDSTLVEPNLVSDFYDDWETFLKTRSKQYYRNIVSTLLEINKSGGIAQLTAELEDFLLDGNADSLDDWYDGLGQ</sequence>
<dbReference type="EMBL" id="VSSQ01002626">
    <property type="protein sequence ID" value="MPM16508.1"/>
    <property type="molecule type" value="Genomic_DNA"/>
</dbReference>
<organism evidence="1">
    <name type="scientific">bioreactor metagenome</name>
    <dbReference type="NCBI Taxonomy" id="1076179"/>
    <lineage>
        <taxon>unclassified sequences</taxon>
        <taxon>metagenomes</taxon>
        <taxon>ecological metagenomes</taxon>
    </lineage>
</organism>
<accession>A0A644XL78</accession>
<proteinExistence type="predicted"/>
<gene>
    <name evidence="1" type="ORF">SDC9_62889</name>
</gene>
<comment type="caution">
    <text evidence="1">The sequence shown here is derived from an EMBL/GenBank/DDBJ whole genome shotgun (WGS) entry which is preliminary data.</text>
</comment>
<dbReference type="AlphaFoldDB" id="A0A644XL78"/>
<reference evidence="1" key="1">
    <citation type="submission" date="2019-08" db="EMBL/GenBank/DDBJ databases">
        <authorList>
            <person name="Kucharzyk K."/>
            <person name="Murdoch R.W."/>
            <person name="Higgins S."/>
            <person name="Loffler F."/>
        </authorList>
    </citation>
    <scope>NUCLEOTIDE SEQUENCE</scope>
</reference>
<protein>
    <submittedName>
        <fullName evidence="1">Uncharacterized protein</fullName>
    </submittedName>
</protein>